<organism evidence="3 4">
    <name type="scientific">Sparassis crispa</name>
    <dbReference type="NCBI Taxonomy" id="139825"/>
    <lineage>
        <taxon>Eukaryota</taxon>
        <taxon>Fungi</taxon>
        <taxon>Dikarya</taxon>
        <taxon>Basidiomycota</taxon>
        <taxon>Agaricomycotina</taxon>
        <taxon>Agaricomycetes</taxon>
        <taxon>Polyporales</taxon>
        <taxon>Sparassidaceae</taxon>
        <taxon>Sparassis</taxon>
    </lineage>
</organism>
<feature type="domain" description="Fungal-type protein kinase" evidence="2">
    <location>
        <begin position="5"/>
        <end position="51"/>
    </location>
</feature>
<sequence>MKEYQPLHMVNSPEEFIKVFTDVVHVHHWVSEISNILHRGISANNIMFYREGANIYGVISSIHESRGKQFNRYASKAPPTAGESSKQVKDGEMENVAAGPSQSRDKSKEDDQKKPRCLRIDIVTTSSRSSMFLRGFVRCFVPKPTFAAFANLDPEYRHLAYGPVKKLRRYFSVVNNLHWNNLVYICSQYTSAEEESDKEQMQNLFDDIMRRVEERNAAITYAGFMECLSPA</sequence>
<dbReference type="OrthoDB" id="5584477at2759"/>
<dbReference type="EMBL" id="BFAD01000018">
    <property type="protein sequence ID" value="GBE90096.1"/>
    <property type="molecule type" value="Genomic_DNA"/>
</dbReference>
<evidence type="ECO:0000256" key="1">
    <source>
        <dbReference type="SAM" id="MobiDB-lite"/>
    </source>
</evidence>
<dbReference type="RefSeq" id="XP_027621009.1">
    <property type="nucleotide sequence ID" value="XM_027765208.1"/>
</dbReference>
<name>A0A401H6M2_9APHY</name>
<accession>A0A401H6M2</accession>
<dbReference type="InParanoid" id="A0A401H6M2"/>
<dbReference type="InterPro" id="IPR040976">
    <property type="entry name" value="Pkinase_fungal"/>
</dbReference>
<dbReference type="STRING" id="139825.A0A401H6M2"/>
<keyword evidence="4" id="KW-1185">Reference proteome</keyword>
<feature type="region of interest" description="Disordered" evidence="1">
    <location>
        <begin position="73"/>
        <end position="113"/>
    </location>
</feature>
<protein>
    <recommendedName>
        <fullName evidence="2">Fungal-type protein kinase domain-containing protein</fullName>
    </recommendedName>
</protein>
<proteinExistence type="predicted"/>
<dbReference type="Proteomes" id="UP000287166">
    <property type="component" value="Unassembled WGS sequence"/>
</dbReference>
<reference evidence="3 4" key="1">
    <citation type="journal article" date="2018" name="Sci. Rep.">
        <title>Genome sequence of the cauliflower mushroom Sparassis crispa (Hanabiratake) and its association with beneficial usage.</title>
        <authorList>
            <person name="Kiyama R."/>
            <person name="Furutani Y."/>
            <person name="Kawaguchi K."/>
            <person name="Nakanishi T."/>
        </authorList>
    </citation>
    <scope>NUCLEOTIDE SEQUENCE [LARGE SCALE GENOMIC DNA]</scope>
</reference>
<evidence type="ECO:0000259" key="2">
    <source>
        <dbReference type="Pfam" id="PF17667"/>
    </source>
</evidence>
<dbReference type="Pfam" id="PF17667">
    <property type="entry name" value="Pkinase_fungal"/>
    <property type="match status" value="1"/>
</dbReference>
<evidence type="ECO:0000313" key="4">
    <source>
        <dbReference type="Proteomes" id="UP000287166"/>
    </source>
</evidence>
<gene>
    <name evidence="3" type="ORF">SCP_1801200</name>
</gene>
<dbReference type="GeneID" id="38787013"/>
<comment type="caution">
    <text evidence="3">The sequence shown here is derived from an EMBL/GenBank/DDBJ whole genome shotgun (WGS) entry which is preliminary data.</text>
</comment>
<dbReference type="AlphaFoldDB" id="A0A401H6M2"/>
<feature type="compositionally biased region" description="Basic and acidic residues" evidence="1">
    <location>
        <begin position="103"/>
        <end position="113"/>
    </location>
</feature>
<evidence type="ECO:0000313" key="3">
    <source>
        <dbReference type="EMBL" id="GBE90096.1"/>
    </source>
</evidence>